<dbReference type="OrthoDB" id="9770043at2"/>
<dbReference type="InterPro" id="IPR012938">
    <property type="entry name" value="Glc/Sorbosone_DH"/>
</dbReference>
<sequence length="408" mass="45128">MKIQGLLCGMLFPLLFAQTTLAGEPDETAGQPARKARLVLVTDKFISPVNMAVPRDGTGRLFFCQKEGKVWIVNKDGSQQPQPFLDVSADMVKINPAYDERGLLGMAFHPNFKKNRKFYVYYSAPVLNPVKKVLDHKSQLVEFIASAANPNMADPASKRVLMEIDQPESNHNGGQLAFGPDGYLYIGLGDGGGGGDKHGTIGNAQNMGTVLGKILRIDVNATPYKVPADNPFVKKEGAKPEIWAYGLRNPWRFSFDRSTGRIFAGDVGQNKYEEVDIITKGGNYGWRIMEGYHDFNVPADEDKNKLVAPIHEYDHDLGISITGGYVYRGNAIPSLKGMYVFGDYNGKTFVLVPKGNKWERADLQLSNRPADNPFILSWGEDEQGELYMLTSSSTKNGFKGAVYKLVKE</sequence>
<dbReference type="RefSeq" id="WP_147243482.1">
    <property type="nucleotide sequence ID" value="NZ_QFFJ01000002.1"/>
</dbReference>
<organism evidence="3 4">
    <name type="scientific">Chitinophaga flava</name>
    <dbReference type="NCBI Taxonomy" id="2259036"/>
    <lineage>
        <taxon>Bacteria</taxon>
        <taxon>Pseudomonadati</taxon>
        <taxon>Bacteroidota</taxon>
        <taxon>Chitinophagia</taxon>
        <taxon>Chitinophagales</taxon>
        <taxon>Chitinophagaceae</taxon>
        <taxon>Chitinophaga</taxon>
    </lineage>
</organism>
<feature type="signal peptide" evidence="1">
    <location>
        <begin position="1"/>
        <end position="22"/>
    </location>
</feature>
<protein>
    <submittedName>
        <fullName evidence="3">Glucose dehydrogenase</fullName>
    </submittedName>
</protein>
<dbReference type="Proteomes" id="UP000253410">
    <property type="component" value="Unassembled WGS sequence"/>
</dbReference>
<keyword evidence="4" id="KW-1185">Reference proteome</keyword>
<proteinExistence type="predicted"/>
<dbReference type="Pfam" id="PF07995">
    <property type="entry name" value="GSDH"/>
    <property type="match status" value="1"/>
</dbReference>
<evidence type="ECO:0000259" key="2">
    <source>
        <dbReference type="Pfam" id="PF07995"/>
    </source>
</evidence>
<evidence type="ECO:0000313" key="3">
    <source>
        <dbReference type="EMBL" id="RBL88720.1"/>
    </source>
</evidence>
<dbReference type="PANTHER" id="PTHR19328:SF75">
    <property type="entry name" value="ALDOSE SUGAR DEHYDROGENASE YLII"/>
    <property type="match status" value="1"/>
</dbReference>
<name>A0A365XRE8_9BACT</name>
<keyword evidence="1" id="KW-0732">Signal</keyword>
<gene>
    <name evidence="3" type="ORF">DF182_19325</name>
</gene>
<dbReference type="PANTHER" id="PTHR19328">
    <property type="entry name" value="HEDGEHOG-INTERACTING PROTEIN"/>
    <property type="match status" value="1"/>
</dbReference>
<dbReference type="AlphaFoldDB" id="A0A365XRE8"/>
<feature type="chain" id="PRO_5016892353" evidence="1">
    <location>
        <begin position="23"/>
        <end position="408"/>
    </location>
</feature>
<evidence type="ECO:0000313" key="4">
    <source>
        <dbReference type="Proteomes" id="UP000253410"/>
    </source>
</evidence>
<dbReference type="InterPro" id="IPR011042">
    <property type="entry name" value="6-blade_b-propeller_TolB-like"/>
</dbReference>
<dbReference type="SUPFAM" id="SSF50952">
    <property type="entry name" value="Soluble quinoprotein glucose dehydrogenase"/>
    <property type="match status" value="1"/>
</dbReference>
<dbReference type="Gene3D" id="2.120.10.30">
    <property type="entry name" value="TolB, C-terminal domain"/>
    <property type="match status" value="1"/>
</dbReference>
<dbReference type="InterPro" id="IPR011041">
    <property type="entry name" value="Quinoprot_gluc/sorb_DH_b-prop"/>
</dbReference>
<comment type="caution">
    <text evidence="3">The sequence shown here is derived from an EMBL/GenBank/DDBJ whole genome shotgun (WGS) entry which is preliminary data.</text>
</comment>
<evidence type="ECO:0000256" key="1">
    <source>
        <dbReference type="SAM" id="SignalP"/>
    </source>
</evidence>
<dbReference type="EMBL" id="QFFJ01000002">
    <property type="protein sequence ID" value="RBL88720.1"/>
    <property type="molecule type" value="Genomic_DNA"/>
</dbReference>
<reference evidence="3 4" key="1">
    <citation type="submission" date="2018-05" db="EMBL/GenBank/DDBJ databases">
        <title>Chitinophaga sp. K3CV102501T nov., isolated from isolated from a monsoon evergreen broad-leaved forest soil.</title>
        <authorList>
            <person name="Lv Y."/>
        </authorList>
    </citation>
    <scope>NUCLEOTIDE SEQUENCE [LARGE SCALE GENOMIC DNA]</scope>
    <source>
        <strain evidence="3 4">GDMCC 1.1325</strain>
    </source>
</reference>
<feature type="domain" description="Glucose/Sorbosone dehydrogenase" evidence="2">
    <location>
        <begin position="47"/>
        <end position="353"/>
    </location>
</feature>
<accession>A0A365XRE8</accession>